<reference evidence="1" key="1">
    <citation type="journal article" date="2020" name="Nature">
        <title>Giant virus diversity and host interactions through global metagenomics.</title>
        <authorList>
            <person name="Schulz F."/>
            <person name="Roux S."/>
            <person name="Paez-Espino D."/>
            <person name="Jungbluth S."/>
            <person name="Walsh D.A."/>
            <person name="Denef V.J."/>
            <person name="McMahon K.D."/>
            <person name="Konstantinidis K.T."/>
            <person name="Eloe-Fadrosh E.A."/>
            <person name="Kyrpides N.C."/>
            <person name="Woyke T."/>
        </authorList>
    </citation>
    <scope>NUCLEOTIDE SEQUENCE</scope>
    <source>
        <strain evidence="1">GVMAG-M-3300025874-2</strain>
    </source>
</reference>
<dbReference type="AlphaFoldDB" id="A0A6C0J7F4"/>
<dbReference type="Gene3D" id="3.10.200.10">
    <property type="entry name" value="Alpha carbonic anhydrase"/>
    <property type="match status" value="1"/>
</dbReference>
<proteinExistence type="predicted"/>
<protein>
    <submittedName>
        <fullName evidence="1">Uncharacterized protein</fullName>
    </submittedName>
</protein>
<organism evidence="1">
    <name type="scientific">viral metagenome</name>
    <dbReference type="NCBI Taxonomy" id="1070528"/>
    <lineage>
        <taxon>unclassified sequences</taxon>
        <taxon>metagenomes</taxon>
        <taxon>organismal metagenomes</taxon>
    </lineage>
</organism>
<dbReference type="InterPro" id="IPR036398">
    <property type="entry name" value="CA_dom_sf"/>
</dbReference>
<accession>A0A6C0J7F4</accession>
<sequence length="343" mass="39839">MSNNLDFRKIMYISPENDKNNVDYYKFNQCHSCKLTFNYKDIDTLKITKGDDDYIKILLDDKKESTVSFNGLPTTNDSVNFTLQDIIITSPSLHTFDLDNPAQGEVVCIHYNKEKDMYLNIYVVLFQHSTSTNDPVTTEIYRCLQQAIINYNTPKQEKKVTCDGFNPQDLLNYEAIGKDYIYYLSNKDKTLNVIVSEPVYINQIFTSALQISNKNYKLRGTEKVTKFDKTTKFFYYTVPENERKQICFGAGPKTKDEIKEYCEKNYSNDNKKETPTLLKSITNNKTDEKKTDDKESSISHITRIISYVLLIVGMFSIARVTIKLVKLLIKYILVNRTHLDQTN</sequence>
<name>A0A6C0J7F4_9ZZZZ</name>
<evidence type="ECO:0000313" key="1">
    <source>
        <dbReference type="EMBL" id="QHU01675.1"/>
    </source>
</evidence>
<dbReference type="EMBL" id="MN740346">
    <property type="protein sequence ID" value="QHU01675.1"/>
    <property type="molecule type" value="Genomic_DNA"/>
</dbReference>